<sequence length="39" mass="4802">MHKLYKEIDNSGYEDMPKEIYARRLRHVEKLKKEEDGHD</sequence>
<accession>I9TK55</accession>
<evidence type="ECO:0000313" key="2">
    <source>
        <dbReference type="Proteomes" id="UP000005150"/>
    </source>
</evidence>
<dbReference type="Proteomes" id="UP000005150">
    <property type="component" value="Unassembled WGS sequence"/>
</dbReference>
<dbReference type="EMBL" id="AGXV01000010">
    <property type="protein sequence ID" value="EIY69731.1"/>
    <property type="molecule type" value="Genomic_DNA"/>
</dbReference>
<protein>
    <submittedName>
        <fullName evidence="1">Uncharacterized protein</fullName>
    </submittedName>
</protein>
<dbReference type="AlphaFoldDB" id="I9TK55"/>
<dbReference type="PATRIC" id="fig|997887.3.peg.784"/>
<organism evidence="1 2">
    <name type="scientific">Bacteroides salyersiae CL02T12C01</name>
    <dbReference type="NCBI Taxonomy" id="997887"/>
    <lineage>
        <taxon>Bacteria</taxon>
        <taxon>Pseudomonadati</taxon>
        <taxon>Bacteroidota</taxon>
        <taxon>Bacteroidia</taxon>
        <taxon>Bacteroidales</taxon>
        <taxon>Bacteroidaceae</taxon>
        <taxon>Bacteroides</taxon>
    </lineage>
</organism>
<comment type="caution">
    <text evidence="1">The sequence shown here is derived from an EMBL/GenBank/DDBJ whole genome shotgun (WGS) entry which is preliminary data.</text>
</comment>
<keyword evidence="2" id="KW-1185">Reference proteome</keyword>
<dbReference type="HOGENOM" id="CLU_3305036_0_0_10"/>
<proteinExistence type="predicted"/>
<evidence type="ECO:0000313" key="1">
    <source>
        <dbReference type="EMBL" id="EIY69731.1"/>
    </source>
</evidence>
<name>I9TK55_9BACE</name>
<gene>
    <name evidence="1" type="ORF">HMPREF1071_00751</name>
</gene>
<reference evidence="1 2" key="1">
    <citation type="submission" date="2012-02" db="EMBL/GenBank/DDBJ databases">
        <title>The Genome Sequence of Bacteroides salyersiae CL02T12C01.</title>
        <authorList>
            <consortium name="The Broad Institute Genome Sequencing Platform"/>
            <person name="Earl A."/>
            <person name="Ward D."/>
            <person name="Feldgarden M."/>
            <person name="Gevers D."/>
            <person name="Zitomersky N.L."/>
            <person name="Coyne M.J."/>
            <person name="Comstock L.E."/>
            <person name="Young S.K."/>
            <person name="Zeng Q."/>
            <person name="Gargeya S."/>
            <person name="Fitzgerald M."/>
            <person name="Haas B."/>
            <person name="Abouelleil A."/>
            <person name="Alvarado L."/>
            <person name="Arachchi H.M."/>
            <person name="Berlin A."/>
            <person name="Chapman S.B."/>
            <person name="Gearin G."/>
            <person name="Goldberg J."/>
            <person name="Griggs A."/>
            <person name="Gujja S."/>
            <person name="Hansen M."/>
            <person name="Heiman D."/>
            <person name="Howarth C."/>
            <person name="Larimer J."/>
            <person name="Lui A."/>
            <person name="MacDonald P.J.P."/>
            <person name="McCowen C."/>
            <person name="Montmayeur A."/>
            <person name="Murphy C."/>
            <person name="Neiman D."/>
            <person name="Pearson M."/>
            <person name="Priest M."/>
            <person name="Roberts A."/>
            <person name="Saif S."/>
            <person name="Shea T."/>
            <person name="Sisk P."/>
            <person name="Stolte C."/>
            <person name="Sykes S."/>
            <person name="Wortman J."/>
            <person name="Nusbaum C."/>
            <person name="Birren B."/>
        </authorList>
    </citation>
    <scope>NUCLEOTIDE SEQUENCE [LARGE SCALE GENOMIC DNA]</scope>
    <source>
        <strain evidence="1 2">CL02T12C01</strain>
    </source>
</reference>